<feature type="chain" id="PRO_5032428097" evidence="6">
    <location>
        <begin position="23"/>
        <end position="320"/>
    </location>
</feature>
<dbReference type="PANTHER" id="PTHR30085:SF6">
    <property type="entry name" value="ABC TRANSPORTER GLUTAMINE-BINDING PROTEIN GLNH"/>
    <property type="match status" value="1"/>
</dbReference>
<comment type="similarity">
    <text evidence="1 4">Belongs to the bacterial solute-binding protein 3 family.</text>
</comment>
<evidence type="ECO:0000256" key="1">
    <source>
        <dbReference type="ARBA" id="ARBA00010333"/>
    </source>
</evidence>
<organism evidence="8 9">
    <name type="scientific">Prauserella sediminis</name>
    <dbReference type="NCBI Taxonomy" id="577680"/>
    <lineage>
        <taxon>Bacteria</taxon>
        <taxon>Bacillati</taxon>
        <taxon>Actinomycetota</taxon>
        <taxon>Actinomycetes</taxon>
        <taxon>Pseudonocardiales</taxon>
        <taxon>Pseudonocardiaceae</taxon>
        <taxon>Prauserella</taxon>
        <taxon>Prauserella salsuginis group</taxon>
    </lineage>
</organism>
<dbReference type="PANTHER" id="PTHR30085">
    <property type="entry name" value="AMINO ACID ABC TRANSPORTER PERMEASE"/>
    <property type="match status" value="1"/>
</dbReference>
<dbReference type="SMART" id="SM00062">
    <property type="entry name" value="PBPb"/>
    <property type="match status" value="1"/>
</dbReference>
<name>A0A839XMP8_9PSEU</name>
<dbReference type="PROSITE" id="PS51257">
    <property type="entry name" value="PROKAR_LIPOPROTEIN"/>
    <property type="match status" value="1"/>
</dbReference>
<dbReference type="InterPro" id="IPR001638">
    <property type="entry name" value="Solute-binding_3/MltF_N"/>
</dbReference>
<reference evidence="8 9" key="1">
    <citation type="submission" date="2020-08" db="EMBL/GenBank/DDBJ databases">
        <title>Sequencing the genomes of 1000 actinobacteria strains.</title>
        <authorList>
            <person name="Klenk H.-P."/>
        </authorList>
    </citation>
    <scope>NUCLEOTIDE SEQUENCE [LARGE SCALE GENOMIC DNA]</scope>
    <source>
        <strain evidence="8 9">DSM 45267</strain>
    </source>
</reference>
<dbReference type="RefSeq" id="WP_183781954.1">
    <property type="nucleotide sequence ID" value="NZ_JACIBS010000001.1"/>
</dbReference>
<keyword evidence="9" id="KW-1185">Reference proteome</keyword>
<dbReference type="CDD" id="cd13690">
    <property type="entry name" value="PBP2_GluB"/>
    <property type="match status" value="1"/>
</dbReference>
<comment type="caution">
    <text evidence="8">The sequence shown here is derived from an EMBL/GenBank/DDBJ whole genome shotgun (WGS) entry which is preliminary data.</text>
</comment>
<evidence type="ECO:0000256" key="3">
    <source>
        <dbReference type="ARBA" id="ARBA00022729"/>
    </source>
</evidence>
<feature type="region of interest" description="Disordered" evidence="5">
    <location>
        <begin position="27"/>
        <end position="77"/>
    </location>
</feature>
<evidence type="ECO:0000256" key="2">
    <source>
        <dbReference type="ARBA" id="ARBA00022448"/>
    </source>
</evidence>
<feature type="domain" description="Solute-binding protein family 3/N-terminal" evidence="7">
    <location>
        <begin position="84"/>
        <end position="307"/>
    </location>
</feature>
<protein>
    <submittedName>
        <fullName evidence="8">Polar amino acid transport system substrate-binding protein</fullName>
    </submittedName>
</protein>
<evidence type="ECO:0000256" key="5">
    <source>
        <dbReference type="SAM" id="MobiDB-lite"/>
    </source>
</evidence>
<accession>A0A839XMP8</accession>
<evidence type="ECO:0000259" key="7">
    <source>
        <dbReference type="SMART" id="SM00062"/>
    </source>
</evidence>
<evidence type="ECO:0000256" key="4">
    <source>
        <dbReference type="RuleBase" id="RU003744"/>
    </source>
</evidence>
<dbReference type="GO" id="GO:0006865">
    <property type="term" value="P:amino acid transport"/>
    <property type="evidence" value="ECO:0007669"/>
    <property type="project" value="TreeGrafter"/>
</dbReference>
<dbReference type="PROSITE" id="PS01039">
    <property type="entry name" value="SBP_BACTERIAL_3"/>
    <property type="match status" value="1"/>
</dbReference>
<dbReference type="GO" id="GO:0005576">
    <property type="term" value="C:extracellular region"/>
    <property type="evidence" value="ECO:0007669"/>
    <property type="project" value="TreeGrafter"/>
</dbReference>
<evidence type="ECO:0000256" key="6">
    <source>
        <dbReference type="SAM" id="SignalP"/>
    </source>
</evidence>
<keyword evidence="3 6" id="KW-0732">Signal</keyword>
<dbReference type="GO" id="GO:0030288">
    <property type="term" value="C:outer membrane-bounded periplasmic space"/>
    <property type="evidence" value="ECO:0007669"/>
    <property type="project" value="TreeGrafter"/>
</dbReference>
<dbReference type="EMBL" id="JACIBS010000001">
    <property type="protein sequence ID" value="MBB3663129.1"/>
    <property type="molecule type" value="Genomic_DNA"/>
</dbReference>
<keyword evidence="2" id="KW-0813">Transport</keyword>
<gene>
    <name evidence="8" type="ORF">FB384_002033</name>
</gene>
<feature type="signal peptide" evidence="6">
    <location>
        <begin position="1"/>
        <end position="22"/>
    </location>
</feature>
<evidence type="ECO:0000313" key="8">
    <source>
        <dbReference type="EMBL" id="MBB3663129.1"/>
    </source>
</evidence>
<dbReference type="Gene3D" id="3.40.190.10">
    <property type="entry name" value="Periplasmic binding protein-like II"/>
    <property type="match status" value="2"/>
</dbReference>
<dbReference type="InterPro" id="IPR018313">
    <property type="entry name" value="SBP_3_CS"/>
</dbReference>
<dbReference type="Pfam" id="PF00497">
    <property type="entry name" value="SBP_bac_3"/>
    <property type="match status" value="1"/>
</dbReference>
<dbReference type="Proteomes" id="UP000564573">
    <property type="component" value="Unassembled WGS sequence"/>
</dbReference>
<proteinExistence type="inferred from homology"/>
<dbReference type="SUPFAM" id="SSF53850">
    <property type="entry name" value="Periplasmic binding protein-like II"/>
    <property type="match status" value="1"/>
</dbReference>
<sequence length="320" mass="34691">MKRWTWLAGALVATLVAGCGSAGTPVDPAPVGSVQRPMPGGTDVSGKIEQGGSDAPNCNPQQSLRPDDSMPPGSTMDNIKKRGYLIAGVDQATNLWGFRNPHTGELEGFDIDVVKEIAHDIFGSYDPNTIRFKAINSSERETVLASGDVDVVVRTYSVTCERLQKVAFSSVYFEAAQRVLVTEKSGIENIAQLGGKKVCAAGSSTSVNRLAEAKPKPEPVVTNNWTDCLVLLQQGQVAGVSTDDTILAGMTEEDPATRVVGPQLSEELYGVGVPKGNEDMVRFVNATLEDFRKNMWRDRFRHWGLQRVLGDLTPPQPQYR</sequence>
<dbReference type="InterPro" id="IPR051455">
    <property type="entry name" value="Bact_solute-bind_prot3"/>
</dbReference>
<dbReference type="AlphaFoldDB" id="A0A839XMP8"/>
<evidence type="ECO:0000313" key="9">
    <source>
        <dbReference type="Proteomes" id="UP000564573"/>
    </source>
</evidence>